<evidence type="ECO:0000313" key="11">
    <source>
        <dbReference type="Proteomes" id="UP000257492"/>
    </source>
</evidence>
<feature type="region of interest" description="Disordered" evidence="9">
    <location>
        <begin position="22"/>
        <end position="44"/>
    </location>
</feature>
<dbReference type="InterPro" id="IPR000625">
    <property type="entry name" value="REV_protein"/>
</dbReference>
<accession>Q9WPP1</accession>
<dbReference type="GO" id="GO:0003700">
    <property type="term" value="F:DNA-binding transcription factor activity"/>
    <property type="evidence" value="ECO:0007669"/>
    <property type="project" value="InterPro"/>
</dbReference>
<keyword evidence="4 8" id="KW-0509">mRNA transport</keyword>
<evidence type="ECO:0000256" key="1">
    <source>
        <dbReference type="ARBA" id="ARBA00020269"/>
    </source>
</evidence>
<feature type="region of interest" description="Disordered" evidence="9">
    <location>
        <begin position="75"/>
        <end position="94"/>
    </location>
</feature>
<organismHost>
    <name type="scientific">Pan troglodytes</name>
    <name type="common">Chimpanzee</name>
    <dbReference type="NCBI Taxonomy" id="9598"/>
</organismHost>
<comment type="subcellular location">
    <subcellularLocation>
        <location evidence="8">Host cytoplasm</location>
    </subcellularLocation>
    <subcellularLocation>
        <location evidence="8">Host nucleus</location>
        <location evidence="8">Host nucleolus</location>
    </subcellularLocation>
</comment>
<dbReference type="EMBL" id="AF131870">
    <property type="protein sequence ID" value="AAD39757.1"/>
    <property type="molecule type" value="Genomic_DNA"/>
</dbReference>
<evidence type="ECO:0000313" key="10">
    <source>
        <dbReference type="EMBL" id="AAD39757.1"/>
    </source>
</evidence>
<evidence type="ECO:0000256" key="2">
    <source>
        <dbReference type="ARBA" id="ARBA00022448"/>
    </source>
</evidence>
<keyword evidence="2 8" id="KW-0813">Transport</keyword>
<dbReference type="Gene3D" id="6.10.140.630">
    <property type="match status" value="1"/>
</dbReference>
<keyword evidence="6 8" id="KW-1035">Host cytoplasm</keyword>
<comment type="function">
    <text evidence="8">Escorts unspliced or incompletely spliced viral pre-mRNAs (late transcripts) out of the nucleus of infected cells. These pre-mRNAs carry a recognition sequence called Rev responsive element (RRE) located in the env gene, that is not present in fully spliced viral mRNAs (early transcripts). This function is essential since most viral proteins are translated from unspliced or partially spliced pre-mRNAs which cannot exit the nucleus by the pathway used by fully processed cellular mRNAs.</text>
</comment>
<dbReference type="GO" id="GO:0030430">
    <property type="term" value="C:host cell cytoplasm"/>
    <property type="evidence" value="ECO:0007669"/>
    <property type="project" value="UniProtKB-SubCell"/>
</dbReference>
<evidence type="ECO:0000256" key="7">
    <source>
        <dbReference type="ARBA" id="ARBA00031496"/>
    </source>
</evidence>
<dbReference type="GO" id="GO:0044196">
    <property type="term" value="C:host cell nucleolus"/>
    <property type="evidence" value="ECO:0007669"/>
    <property type="project" value="UniProtKB-SubCell"/>
</dbReference>
<evidence type="ECO:0000256" key="4">
    <source>
        <dbReference type="ARBA" id="ARBA00022816"/>
    </source>
</evidence>
<keyword evidence="5 8" id="KW-0694">RNA-binding</keyword>
<evidence type="ECO:0000256" key="6">
    <source>
        <dbReference type="ARBA" id="ARBA00023200"/>
    </source>
</evidence>
<comment type="subunit">
    <text evidence="8">Homomultimer; when bound to the RRE. Multimeric assembly is essential for activity.</text>
</comment>
<evidence type="ECO:0000256" key="9">
    <source>
        <dbReference type="SAM" id="MobiDB-lite"/>
    </source>
</evidence>
<dbReference type="GO" id="GO:0003723">
    <property type="term" value="F:RNA binding"/>
    <property type="evidence" value="ECO:0007669"/>
    <property type="project" value="UniProtKB-KW"/>
</dbReference>
<reference evidence="10 11" key="1">
    <citation type="journal article" date="1999" name="J. Virol.">
        <title>Simian immunodeficiency virus (SIV) from sun-tailed monkeys (Cercopithecus solatus): evidence for host-dependent evolution of SIV within the C. lhoesti superspecies.</title>
        <authorList>
            <person name="Beer B.E."/>
            <person name="Bailes E."/>
            <person name="Goeken R."/>
            <person name="Dapolito G."/>
            <person name="Coulibaly C."/>
            <person name="Norley S.G."/>
            <person name="Kurth R."/>
            <person name="Gautier J.P."/>
            <person name="Gautier-Hion A."/>
            <person name="Vallet D."/>
            <person name="Sharp P.M."/>
            <person name="Hirsch V.M."/>
        </authorList>
    </citation>
    <scope>NUCLEOTIDE SEQUENCE [LARGE SCALE GENOMIC DNA]</scope>
    <source>
        <strain evidence="10 11">SIVsun</strain>
    </source>
</reference>
<evidence type="ECO:0000256" key="5">
    <source>
        <dbReference type="ARBA" id="ARBA00022884"/>
    </source>
</evidence>
<organismHost>
    <name type="scientific">Cercopithecidae</name>
    <name type="common">Old World monkeys</name>
    <dbReference type="NCBI Taxonomy" id="9527"/>
</organismHost>
<evidence type="ECO:0000256" key="8">
    <source>
        <dbReference type="RuleBase" id="RU364044"/>
    </source>
</evidence>
<dbReference type="Proteomes" id="UP000257492">
    <property type="component" value="Segment"/>
</dbReference>
<gene>
    <name evidence="8 10" type="primary">rev</name>
</gene>
<dbReference type="Pfam" id="PF00424">
    <property type="entry name" value="REV"/>
    <property type="match status" value="1"/>
</dbReference>
<name>Q9WPP1_SIV</name>
<feature type="compositionally biased region" description="Basic residues" evidence="9">
    <location>
        <begin position="31"/>
        <end position="44"/>
    </location>
</feature>
<feature type="region of interest" description="Disordered" evidence="9">
    <location>
        <begin position="130"/>
        <end position="150"/>
    </location>
</feature>
<dbReference type="GO" id="GO:0051028">
    <property type="term" value="P:mRNA transport"/>
    <property type="evidence" value="ECO:0007669"/>
    <property type="project" value="UniProtKB-KW"/>
</dbReference>
<protein>
    <recommendedName>
        <fullName evidence="1 8">Protein Rev</fullName>
    </recommendedName>
    <alternativeName>
        <fullName evidence="7 8">Regulator of expression of viral proteins</fullName>
    </alternativeName>
</protein>
<evidence type="ECO:0000256" key="3">
    <source>
        <dbReference type="ARBA" id="ARBA00022562"/>
    </source>
</evidence>
<proteinExistence type="predicted"/>
<sequence length="150" mass="17052">MSTGDDSINQYLRISKRLYEGLAPGNLPQTHRQRRRRRDRERKNLHQLRAVQERIFATTLDSRLGRAFERLSVSDSSQVAESLGNSPSTKHLPPAKFLVAPTYDFLPSWATPLADPQRLAGFAPYSGYEQDQERVQNQQGESIIVSEGKK</sequence>
<organism evidence="10 11">
    <name type="scientific">Simian immunodeficiency virus</name>
    <name type="common">SIV</name>
    <dbReference type="NCBI Taxonomy" id="11723"/>
    <lineage>
        <taxon>Viruses</taxon>
        <taxon>Riboviria</taxon>
        <taxon>Pararnavirae</taxon>
        <taxon>Artverviricota</taxon>
        <taxon>Revtraviricetes</taxon>
        <taxon>Ortervirales</taxon>
        <taxon>Retroviridae</taxon>
        <taxon>Orthoretrovirinae</taxon>
        <taxon>Lentivirus</taxon>
        <taxon>Lentivirus simimdef</taxon>
    </lineage>
</organism>
<feature type="compositionally biased region" description="Polar residues" evidence="9">
    <location>
        <begin position="75"/>
        <end position="89"/>
    </location>
</feature>
<keyword evidence="3 8" id="KW-1048">Host nucleus</keyword>